<dbReference type="GeneID" id="9227647"/>
<keyword evidence="2" id="KW-0808">Transferase</keyword>
<dbReference type="InterPro" id="IPR008271">
    <property type="entry name" value="Ser/Thr_kinase_AS"/>
</dbReference>
<proteinExistence type="predicted"/>
<dbReference type="PROSITE" id="PS00108">
    <property type="entry name" value="PROTEIN_KINASE_ST"/>
    <property type="match status" value="1"/>
</dbReference>
<dbReference type="OMA" id="HNNGSSW"/>
<dbReference type="GO" id="GO:0005524">
    <property type="term" value="F:ATP binding"/>
    <property type="evidence" value="ECO:0007669"/>
    <property type="project" value="InterPro"/>
</dbReference>
<dbReference type="Proteomes" id="UP000002035">
    <property type="component" value="Unassembled WGS sequence"/>
</dbReference>
<dbReference type="SUPFAM" id="SSF56112">
    <property type="entry name" value="Protein kinase-like (PK-like)"/>
    <property type="match status" value="1"/>
</dbReference>
<organism evidence="2 3">
    <name type="scientific">Arthroderma otae (strain ATCC MYA-4605 / CBS 113480)</name>
    <name type="common">Microsporum canis</name>
    <dbReference type="NCBI Taxonomy" id="554155"/>
    <lineage>
        <taxon>Eukaryota</taxon>
        <taxon>Fungi</taxon>
        <taxon>Dikarya</taxon>
        <taxon>Ascomycota</taxon>
        <taxon>Pezizomycotina</taxon>
        <taxon>Eurotiomycetes</taxon>
        <taxon>Eurotiomycetidae</taxon>
        <taxon>Onygenales</taxon>
        <taxon>Arthrodermataceae</taxon>
        <taxon>Microsporum</taxon>
    </lineage>
</organism>
<keyword evidence="2" id="KW-0418">Kinase</keyword>
<dbReference type="GO" id="GO:0004674">
    <property type="term" value="F:protein serine/threonine kinase activity"/>
    <property type="evidence" value="ECO:0007669"/>
    <property type="project" value="TreeGrafter"/>
</dbReference>
<dbReference type="CDD" id="cd00180">
    <property type="entry name" value="PKc"/>
    <property type="match status" value="1"/>
</dbReference>
<dbReference type="PROSITE" id="PS50011">
    <property type="entry name" value="PROTEIN_KINASE_DOM"/>
    <property type="match status" value="1"/>
</dbReference>
<dbReference type="HOGENOM" id="CLU_043429_1_0_1"/>
<dbReference type="EMBL" id="DS995708">
    <property type="protein sequence ID" value="EEQ35372.1"/>
    <property type="molecule type" value="Genomic_DNA"/>
</dbReference>
<dbReference type="SMART" id="SM00220">
    <property type="entry name" value="S_TKc"/>
    <property type="match status" value="1"/>
</dbReference>
<dbReference type="Pfam" id="PF00069">
    <property type="entry name" value="Pkinase"/>
    <property type="match status" value="1"/>
</dbReference>
<evidence type="ECO:0000259" key="1">
    <source>
        <dbReference type="PROSITE" id="PS50011"/>
    </source>
</evidence>
<reference evidence="3" key="1">
    <citation type="journal article" date="2012" name="MBio">
        <title>Comparative genome analysis of Trichophyton rubrum and related dermatophytes reveals candidate genes involved in infection.</title>
        <authorList>
            <person name="Martinez D.A."/>
            <person name="Oliver B.G."/>
            <person name="Graeser Y."/>
            <person name="Goldberg J.M."/>
            <person name="Li W."/>
            <person name="Martinez-Rossi N.M."/>
            <person name="Monod M."/>
            <person name="Shelest E."/>
            <person name="Barton R.C."/>
            <person name="Birch E."/>
            <person name="Brakhage A.A."/>
            <person name="Chen Z."/>
            <person name="Gurr S.J."/>
            <person name="Heiman D."/>
            <person name="Heitman J."/>
            <person name="Kosti I."/>
            <person name="Rossi A."/>
            <person name="Saif S."/>
            <person name="Samalova M."/>
            <person name="Saunders C.W."/>
            <person name="Shea T."/>
            <person name="Summerbell R.C."/>
            <person name="Xu J."/>
            <person name="Young S."/>
            <person name="Zeng Q."/>
            <person name="Birren B.W."/>
            <person name="Cuomo C.A."/>
            <person name="White T.C."/>
        </authorList>
    </citation>
    <scope>NUCLEOTIDE SEQUENCE [LARGE SCALE GENOMIC DNA]</scope>
    <source>
        <strain evidence="3">ATCC MYA-4605 / CBS 113480</strain>
    </source>
</reference>
<dbReference type="Gene3D" id="1.10.510.10">
    <property type="entry name" value="Transferase(Phosphotransferase) domain 1"/>
    <property type="match status" value="1"/>
</dbReference>
<dbReference type="eggNOG" id="KOG0192">
    <property type="taxonomic scope" value="Eukaryota"/>
</dbReference>
<feature type="domain" description="Protein kinase" evidence="1">
    <location>
        <begin position="134"/>
        <end position="417"/>
    </location>
</feature>
<dbReference type="AlphaFoldDB" id="C5FZR9"/>
<dbReference type="InterPro" id="IPR000719">
    <property type="entry name" value="Prot_kinase_dom"/>
</dbReference>
<evidence type="ECO:0000313" key="3">
    <source>
        <dbReference type="Proteomes" id="UP000002035"/>
    </source>
</evidence>
<dbReference type="VEuPathDB" id="FungiDB:MCYG_08191"/>
<protein>
    <submittedName>
        <fullName evidence="2">Protein kinase domain-containing protein</fullName>
    </submittedName>
</protein>
<keyword evidence="3" id="KW-1185">Reference proteome</keyword>
<dbReference type="RefSeq" id="XP_002843108.1">
    <property type="nucleotide sequence ID" value="XM_002843062.1"/>
</dbReference>
<name>C5FZR9_ARTOC</name>
<sequence>MASFKIEFIPRSYEEKETYRCANGFELPYYSVRAIARSGHKRWHIKVSFRYRVPSQTRKKKPERRLEFETFILHIDFDSLPPLIDDTVTEVELTSITQPIPQDLIPPDSQSGALPLKQKFIPPFTPENRFVKVANKLRYTVREDVSRVVYPQQVEELPVPTRWISDIKLKEEIPSVVPWISRAKLDDGGRWYIYKEIDRPFYCPRDSDVMQQELYNLIQFRHVPNIVQLVAVIISRNPYLTTVRVNDIPVIRGVLLEYYSGGTLELILNKLDGRNLPWRRWALQIADGLNQLHLRNITHMDLKPSNIVIDSEDNAVLIDISGIGGVTHEWLAPELRDILDPLSLPFEARQRNDIWAYGKLLLAMAELSGNMRERELLEGVAFGAVIDDPASRLNLPYIISHLGRQHPQKLPPNHVPR</sequence>
<dbReference type="InterPro" id="IPR051681">
    <property type="entry name" value="Ser/Thr_Kinases-Pseudokinases"/>
</dbReference>
<dbReference type="PANTHER" id="PTHR44329">
    <property type="entry name" value="SERINE/THREONINE-PROTEIN KINASE TNNI3K-RELATED"/>
    <property type="match status" value="1"/>
</dbReference>
<dbReference type="InterPro" id="IPR011009">
    <property type="entry name" value="Kinase-like_dom_sf"/>
</dbReference>
<dbReference type="STRING" id="554155.C5FZR9"/>
<evidence type="ECO:0000313" key="2">
    <source>
        <dbReference type="EMBL" id="EEQ35372.1"/>
    </source>
</evidence>
<accession>C5FZR9</accession>
<dbReference type="OrthoDB" id="4170704at2759"/>
<gene>
    <name evidence="2" type="ORF">MCYG_08191</name>
</gene>